<reference evidence="2" key="1">
    <citation type="submission" date="2016-10" db="EMBL/GenBank/DDBJ databases">
        <title>Genome sequence of Streptomyces mangrovisoli MUSC 149.</title>
        <authorList>
            <person name="Lee L.-H."/>
            <person name="Ser H.-L."/>
        </authorList>
    </citation>
    <scope>NUCLEOTIDE SEQUENCE [LARGE SCALE GENOMIC DNA]</scope>
    <source>
        <strain evidence="2">MUSC 149</strain>
    </source>
</reference>
<accession>A0A1J4NRU1</accession>
<dbReference type="EMBL" id="LAVA02000090">
    <property type="protein sequence ID" value="OIJ63878.1"/>
    <property type="molecule type" value="Genomic_DNA"/>
</dbReference>
<dbReference type="InterPro" id="IPR006311">
    <property type="entry name" value="TAT_signal"/>
</dbReference>
<comment type="caution">
    <text evidence="2">The sequence shown here is derived from an EMBL/GenBank/DDBJ whole genome shotgun (WGS) entry which is preliminary data.</text>
</comment>
<dbReference type="OrthoDB" id="9790815at2"/>
<dbReference type="InterPro" id="IPR019405">
    <property type="entry name" value="Lactonase_7-beta_prop"/>
</dbReference>
<feature type="signal peptide" evidence="1">
    <location>
        <begin position="1"/>
        <end position="33"/>
    </location>
</feature>
<keyword evidence="1" id="KW-0732">Signal</keyword>
<dbReference type="RefSeq" id="WP_046583894.1">
    <property type="nucleotide sequence ID" value="NZ_LAVA02000090.1"/>
</dbReference>
<organism evidence="2 3">
    <name type="scientific">Streptomyces mangrovisoli</name>
    <dbReference type="NCBI Taxonomy" id="1428628"/>
    <lineage>
        <taxon>Bacteria</taxon>
        <taxon>Bacillati</taxon>
        <taxon>Actinomycetota</taxon>
        <taxon>Actinomycetes</taxon>
        <taxon>Kitasatosporales</taxon>
        <taxon>Streptomycetaceae</taxon>
        <taxon>Streptomyces</taxon>
    </lineage>
</organism>
<dbReference type="PROSITE" id="PS51318">
    <property type="entry name" value="TAT"/>
    <property type="match status" value="1"/>
</dbReference>
<dbReference type="STRING" id="1428628.WN71_031190"/>
<name>A0A1J4NRU1_9ACTN</name>
<dbReference type="PANTHER" id="PTHR47197">
    <property type="entry name" value="PROTEIN NIRF"/>
    <property type="match status" value="1"/>
</dbReference>
<dbReference type="AlphaFoldDB" id="A0A1J4NRU1"/>
<proteinExistence type="predicted"/>
<evidence type="ECO:0000256" key="1">
    <source>
        <dbReference type="SAM" id="SignalP"/>
    </source>
</evidence>
<gene>
    <name evidence="2" type="ORF">WN71_031190</name>
</gene>
<dbReference type="Proteomes" id="UP000034196">
    <property type="component" value="Unassembled WGS sequence"/>
</dbReference>
<dbReference type="Gene3D" id="2.130.10.10">
    <property type="entry name" value="YVTN repeat-like/Quinoprotein amine dehydrogenase"/>
    <property type="match status" value="3"/>
</dbReference>
<protein>
    <recommendedName>
        <fullName evidence="4">3-carboxymuconate cyclase</fullName>
    </recommendedName>
</protein>
<keyword evidence="3" id="KW-1185">Reference proteome</keyword>
<sequence length="388" mass="39931">MTVRRSRLATVAVTAVTAAAAAAALFAAPGASASARPGPHGTTHPRGGAVFVQSDNTTANTVVAYHRAPDGTLSRRGVFPTGGRGGVLDGSVVDHLASQGSLAYDREAGLLYAVNAGSDTLTVFAVHGDRLERLQIVPTGGDFPVSVTFHGNRVWVLNALDGGSIQGFVRTGHRLRGIDSWHRGLGLDPAATPQFTHTPGQISFTPDGSNLVVTTKAGANSIDVFRLNRRGTPAVRPVVTTVPGAVPFGFAFDPEGRLQVTEAGPNAVETFVLHRDGTLTSLGQVLTGQAATCWIVATDHKLYASNAGSATLSGYRVRRDGTLAALGNTATDPGTVDAAVSSDGRNLYVQTGAQGHVNEFRVNRDGSLTRIGSVTVPGAVGGEGIAAD</sequence>
<dbReference type="Pfam" id="PF10282">
    <property type="entry name" value="Lactonase"/>
    <property type="match status" value="1"/>
</dbReference>
<evidence type="ECO:0000313" key="2">
    <source>
        <dbReference type="EMBL" id="OIJ63878.1"/>
    </source>
</evidence>
<feature type="chain" id="PRO_5018320109" description="3-carboxymuconate cyclase" evidence="1">
    <location>
        <begin position="34"/>
        <end position="388"/>
    </location>
</feature>
<dbReference type="InterPro" id="IPR015943">
    <property type="entry name" value="WD40/YVTN_repeat-like_dom_sf"/>
</dbReference>
<dbReference type="SUPFAM" id="SSF75011">
    <property type="entry name" value="3-carboxy-cis,cis-mucoante lactonizing enzyme"/>
    <property type="match status" value="1"/>
</dbReference>
<dbReference type="InterPro" id="IPR051200">
    <property type="entry name" value="Host-pathogen_enzymatic-act"/>
</dbReference>
<dbReference type="PANTHER" id="PTHR47197:SF3">
    <property type="entry name" value="DIHYDRO-HEME D1 DEHYDROGENASE"/>
    <property type="match status" value="1"/>
</dbReference>
<evidence type="ECO:0000313" key="3">
    <source>
        <dbReference type="Proteomes" id="UP000034196"/>
    </source>
</evidence>
<evidence type="ECO:0008006" key="4">
    <source>
        <dbReference type="Google" id="ProtNLM"/>
    </source>
</evidence>